<proteinExistence type="predicted"/>
<comment type="caution">
    <text evidence="1">The sequence shown here is derived from an EMBL/GenBank/DDBJ whole genome shotgun (WGS) entry which is preliminary data.</text>
</comment>
<name>A0A7K0EKY4_9BACT</name>
<keyword evidence="2" id="KW-1185">Reference proteome</keyword>
<evidence type="ECO:0000313" key="2">
    <source>
        <dbReference type="Proteomes" id="UP000441754"/>
    </source>
</evidence>
<dbReference type="RefSeq" id="WP_154175492.1">
    <property type="nucleotide sequence ID" value="NZ_WJXZ01000006.1"/>
</dbReference>
<accession>A0A7K0EKY4</accession>
<dbReference type="EMBL" id="WJXZ01000006">
    <property type="protein sequence ID" value="MRS62118.1"/>
    <property type="molecule type" value="Genomic_DNA"/>
</dbReference>
<organism evidence="1 2">
    <name type="scientific">Larkinella terrae</name>
    <dbReference type="NCBI Taxonomy" id="2025311"/>
    <lineage>
        <taxon>Bacteria</taxon>
        <taxon>Pseudomonadati</taxon>
        <taxon>Bacteroidota</taxon>
        <taxon>Cytophagia</taxon>
        <taxon>Cytophagales</taxon>
        <taxon>Spirosomataceae</taxon>
        <taxon>Larkinella</taxon>
    </lineage>
</organism>
<dbReference type="Proteomes" id="UP000441754">
    <property type="component" value="Unassembled WGS sequence"/>
</dbReference>
<dbReference type="AlphaFoldDB" id="A0A7K0EKY4"/>
<sequence>MDQNDDTKRIDQALVEQVLRGDTKVSLVIGEETGGGYAGNLLQQQDVALQSAVDWARMQKTRQVK</sequence>
<evidence type="ECO:0000313" key="1">
    <source>
        <dbReference type="EMBL" id="MRS62118.1"/>
    </source>
</evidence>
<reference evidence="1 2" key="1">
    <citation type="journal article" date="2018" name="Antonie Van Leeuwenhoek">
        <title>Larkinella terrae sp. nov., isolated from soil on Jeju Island, South Korea.</title>
        <authorList>
            <person name="Ten L.N."/>
            <person name="Jeon J."/>
            <person name="Park S.J."/>
            <person name="Park S."/>
            <person name="Lee S.Y."/>
            <person name="Kim M.K."/>
            <person name="Jung H.Y."/>
        </authorList>
    </citation>
    <scope>NUCLEOTIDE SEQUENCE [LARGE SCALE GENOMIC DNA]</scope>
    <source>
        <strain evidence="1 2">KCTC 52001</strain>
    </source>
</reference>
<gene>
    <name evidence="1" type="ORF">GJJ30_12525</name>
</gene>
<protein>
    <submittedName>
        <fullName evidence="1">Uncharacterized protein</fullName>
    </submittedName>
</protein>